<dbReference type="EMBL" id="SLWX01000007">
    <property type="protein sequence ID" value="TCO75630.1"/>
    <property type="molecule type" value="Genomic_DNA"/>
</dbReference>
<evidence type="ECO:0000256" key="6">
    <source>
        <dbReference type="SAM" id="SignalP"/>
    </source>
</evidence>
<evidence type="ECO:0000313" key="9">
    <source>
        <dbReference type="Proteomes" id="UP000294980"/>
    </source>
</evidence>
<dbReference type="InterPro" id="IPR050072">
    <property type="entry name" value="Peptidase_M20A"/>
</dbReference>
<keyword evidence="8" id="KW-0645">Protease</keyword>
<keyword evidence="8" id="KW-0121">Carboxypeptidase</keyword>
<keyword evidence="3" id="KW-0378">Hydrolase</keyword>
<feature type="chain" id="PRO_5020401187" evidence="6">
    <location>
        <begin position="23"/>
        <end position="446"/>
    </location>
</feature>
<dbReference type="PANTHER" id="PTHR43808">
    <property type="entry name" value="ACETYLORNITHINE DEACETYLASE"/>
    <property type="match status" value="1"/>
</dbReference>
<dbReference type="Pfam" id="PF07687">
    <property type="entry name" value="M20_dimer"/>
    <property type="match status" value="1"/>
</dbReference>
<dbReference type="SUPFAM" id="SSF55031">
    <property type="entry name" value="Bacterial exopeptidase dimerisation domain"/>
    <property type="match status" value="1"/>
</dbReference>
<dbReference type="OrthoDB" id="9776600at2"/>
<evidence type="ECO:0000256" key="4">
    <source>
        <dbReference type="ARBA" id="ARBA00022833"/>
    </source>
</evidence>
<dbReference type="InterPro" id="IPR001261">
    <property type="entry name" value="ArgE/DapE_CS"/>
</dbReference>
<dbReference type="RefSeq" id="WP_117317662.1">
    <property type="nucleotide sequence ID" value="NZ_QQSW01000009.1"/>
</dbReference>
<keyword evidence="5" id="KW-0170">Cobalt</keyword>
<name>A0A4V2SBM8_9GAMM</name>
<dbReference type="PROSITE" id="PS00758">
    <property type="entry name" value="ARGE_DAPE_CPG2_1"/>
    <property type="match status" value="1"/>
</dbReference>
<reference evidence="8 9" key="1">
    <citation type="submission" date="2019-03" db="EMBL/GenBank/DDBJ databases">
        <title>Genomic Encyclopedia of Type Strains, Phase IV (KMG-IV): sequencing the most valuable type-strain genomes for metagenomic binning, comparative biology and taxonomic classification.</title>
        <authorList>
            <person name="Goeker M."/>
        </authorList>
    </citation>
    <scope>NUCLEOTIDE SEQUENCE [LARGE SCALE GENOMIC DNA]</scope>
    <source>
        <strain evidence="8 9">DSM 23344</strain>
    </source>
</reference>
<dbReference type="AlphaFoldDB" id="A0A4V2SBM8"/>
<evidence type="ECO:0000259" key="7">
    <source>
        <dbReference type="Pfam" id="PF07687"/>
    </source>
</evidence>
<organism evidence="8 9">
    <name type="scientific">Chromatocurvus halotolerans</name>
    <dbReference type="NCBI Taxonomy" id="1132028"/>
    <lineage>
        <taxon>Bacteria</taxon>
        <taxon>Pseudomonadati</taxon>
        <taxon>Pseudomonadota</taxon>
        <taxon>Gammaproteobacteria</taxon>
        <taxon>Cellvibrionales</taxon>
        <taxon>Halieaceae</taxon>
        <taxon>Chromatocurvus</taxon>
    </lineage>
</organism>
<dbReference type="InterPro" id="IPR036264">
    <property type="entry name" value="Bact_exopeptidase_dim_dom"/>
</dbReference>
<dbReference type="Gene3D" id="3.40.630.10">
    <property type="entry name" value="Zn peptidases"/>
    <property type="match status" value="1"/>
</dbReference>
<feature type="domain" description="Peptidase M20 dimerisation" evidence="7">
    <location>
        <begin position="216"/>
        <end position="332"/>
    </location>
</feature>
<gene>
    <name evidence="8" type="ORF">EV688_10747</name>
</gene>
<evidence type="ECO:0000256" key="2">
    <source>
        <dbReference type="ARBA" id="ARBA00022723"/>
    </source>
</evidence>
<dbReference type="Pfam" id="PF01546">
    <property type="entry name" value="Peptidase_M20"/>
    <property type="match status" value="1"/>
</dbReference>
<accession>A0A4V2SBM8</accession>
<dbReference type="GO" id="GO:0046872">
    <property type="term" value="F:metal ion binding"/>
    <property type="evidence" value="ECO:0007669"/>
    <property type="project" value="UniProtKB-KW"/>
</dbReference>
<comment type="cofactor">
    <cofactor evidence="1">
        <name>Zn(2+)</name>
        <dbReference type="ChEBI" id="CHEBI:29105"/>
    </cofactor>
</comment>
<sequence>MKNPLSRCVASLVLGCACVVSAAANPSLDPREQDIVDAVAARHTEAVALLRASVEINSGTMNLDGVKRVGELLASEFRDIGFATEWVDGAAFHRAGHLVASGGSEGPRVLLIGHLDTVFPADAGFQEWTVLEDGRVRAPGITDMKGGNVVMLEALRALQQAGLLDGLQVRAVLTGDEEDRGRPLSVANAALEEAARWADYAIGFEDGDGDTATAVVARRGSSSWQLSTRGRPAHSSQIFREDIGDGAAFEMARILNAWREALAEEENLTFNPGLVMAGTDIRHDSANTRGEAFGKGNVIAQTAVATGGIRALSPQQLERAVAVMREIASNNLNGTQAEFVFDPGYPPMPPTDNNRGLLALYSGASEALGLGQVRAVNPRLAGAADVSFTAPYVRAALDGIGMMGSGGHTVDEAADLNTLLTQSQRAALFLYRLSSSPDAFPSAPAR</sequence>
<keyword evidence="4" id="KW-0862">Zinc</keyword>
<dbReference type="Proteomes" id="UP000294980">
    <property type="component" value="Unassembled WGS sequence"/>
</dbReference>
<keyword evidence="2" id="KW-0479">Metal-binding</keyword>
<dbReference type="Gene3D" id="3.30.70.360">
    <property type="match status" value="1"/>
</dbReference>
<evidence type="ECO:0000256" key="1">
    <source>
        <dbReference type="ARBA" id="ARBA00001947"/>
    </source>
</evidence>
<feature type="signal peptide" evidence="6">
    <location>
        <begin position="1"/>
        <end position="22"/>
    </location>
</feature>
<keyword evidence="6" id="KW-0732">Signal</keyword>
<dbReference type="GO" id="GO:0004180">
    <property type="term" value="F:carboxypeptidase activity"/>
    <property type="evidence" value="ECO:0007669"/>
    <property type="project" value="UniProtKB-KW"/>
</dbReference>
<keyword evidence="9" id="KW-1185">Reference proteome</keyword>
<protein>
    <submittedName>
        <fullName evidence="8">Glutamate carboxypeptidase</fullName>
    </submittedName>
</protein>
<evidence type="ECO:0000313" key="8">
    <source>
        <dbReference type="EMBL" id="TCO75630.1"/>
    </source>
</evidence>
<proteinExistence type="predicted"/>
<dbReference type="SUPFAM" id="SSF53187">
    <property type="entry name" value="Zn-dependent exopeptidases"/>
    <property type="match status" value="1"/>
</dbReference>
<evidence type="ECO:0000256" key="5">
    <source>
        <dbReference type="ARBA" id="ARBA00023285"/>
    </source>
</evidence>
<dbReference type="PROSITE" id="PS51257">
    <property type="entry name" value="PROKAR_LIPOPROTEIN"/>
    <property type="match status" value="1"/>
</dbReference>
<dbReference type="InterPro" id="IPR002933">
    <property type="entry name" value="Peptidase_M20"/>
</dbReference>
<dbReference type="InterPro" id="IPR011650">
    <property type="entry name" value="Peptidase_M20_dimer"/>
</dbReference>
<dbReference type="PANTHER" id="PTHR43808:SF32">
    <property type="entry name" value="ARGE_DAPE-RELATED DEACYLASE"/>
    <property type="match status" value="1"/>
</dbReference>
<comment type="caution">
    <text evidence="8">The sequence shown here is derived from an EMBL/GenBank/DDBJ whole genome shotgun (WGS) entry which is preliminary data.</text>
</comment>
<evidence type="ECO:0000256" key="3">
    <source>
        <dbReference type="ARBA" id="ARBA00022801"/>
    </source>
</evidence>